<dbReference type="GO" id="GO:0005886">
    <property type="term" value="C:plasma membrane"/>
    <property type="evidence" value="ECO:0007669"/>
    <property type="project" value="TreeGrafter"/>
</dbReference>
<dbReference type="EMBL" id="QKMR01000013">
    <property type="protein sequence ID" value="PYG87141.1"/>
    <property type="molecule type" value="Genomic_DNA"/>
</dbReference>
<dbReference type="Pfam" id="PF00015">
    <property type="entry name" value="MCPsignal"/>
    <property type="match status" value="1"/>
</dbReference>
<dbReference type="Proteomes" id="UP000248132">
    <property type="component" value="Unassembled WGS sequence"/>
</dbReference>
<proteinExistence type="inferred from homology"/>
<evidence type="ECO:0000256" key="3">
    <source>
        <dbReference type="PROSITE-ProRule" id="PRU00284"/>
    </source>
</evidence>
<feature type="transmembrane region" description="Helical" evidence="4">
    <location>
        <begin position="12"/>
        <end position="31"/>
    </location>
</feature>
<keyword evidence="4" id="KW-0472">Membrane</keyword>
<keyword evidence="3" id="KW-0807">Transducer</keyword>
<reference evidence="6 7" key="1">
    <citation type="submission" date="2018-06" db="EMBL/GenBank/DDBJ databases">
        <title>Genomic Encyclopedia of Type Strains, Phase I: the one thousand microbial genomes (KMG-I) project.</title>
        <authorList>
            <person name="Kyrpides N."/>
        </authorList>
    </citation>
    <scope>NUCLEOTIDE SEQUENCE [LARGE SCALE GENOMIC DNA]</scope>
    <source>
        <strain evidence="6 7">DSM 19573</strain>
    </source>
</reference>
<dbReference type="PANTHER" id="PTHR43531">
    <property type="entry name" value="PROTEIN ICFG"/>
    <property type="match status" value="1"/>
</dbReference>
<keyword evidence="1" id="KW-0145">Chemotaxis</keyword>
<evidence type="ECO:0000256" key="4">
    <source>
        <dbReference type="SAM" id="Phobius"/>
    </source>
</evidence>
<dbReference type="OrthoDB" id="9760371at2"/>
<dbReference type="AlphaFoldDB" id="A0A318Y577"/>
<feature type="transmembrane region" description="Helical" evidence="4">
    <location>
        <begin position="83"/>
        <end position="109"/>
    </location>
</feature>
<comment type="similarity">
    <text evidence="2">Belongs to the methyl-accepting chemotaxis (MCP) protein family.</text>
</comment>
<dbReference type="SUPFAM" id="SSF58104">
    <property type="entry name" value="Methyl-accepting chemotaxis protein (MCP) signaling domain"/>
    <property type="match status" value="1"/>
</dbReference>
<evidence type="ECO:0000259" key="5">
    <source>
        <dbReference type="PROSITE" id="PS50111"/>
    </source>
</evidence>
<evidence type="ECO:0000313" key="6">
    <source>
        <dbReference type="EMBL" id="PYG87141.1"/>
    </source>
</evidence>
<keyword evidence="7" id="KW-1185">Reference proteome</keyword>
<evidence type="ECO:0000313" key="7">
    <source>
        <dbReference type="Proteomes" id="UP000248132"/>
    </source>
</evidence>
<protein>
    <submittedName>
        <fullName evidence="6">Methyl-accepting chemotaxis protein</fullName>
    </submittedName>
</protein>
<name>A0A318Y577_9FIRM</name>
<evidence type="ECO:0000256" key="2">
    <source>
        <dbReference type="ARBA" id="ARBA00029447"/>
    </source>
</evidence>
<feature type="transmembrane region" description="Helical" evidence="4">
    <location>
        <begin position="146"/>
        <end position="164"/>
    </location>
</feature>
<dbReference type="GO" id="GO:0007165">
    <property type="term" value="P:signal transduction"/>
    <property type="evidence" value="ECO:0007669"/>
    <property type="project" value="UniProtKB-KW"/>
</dbReference>
<dbReference type="PANTHER" id="PTHR43531:SF11">
    <property type="entry name" value="METHYL-ACCEPTING CHEMOTAXIS PROTEIN 3"/>
    <property type="match status" value="1"/>
</dbReference>
<comment type="caution">
    <text evidence="6">The sequence shown here is derived from an EMBL/GenBank/DDBJ whole genome shotgun (WGS) entry which is preliminary data.</text>
</comment>
<keyword evidence="4" id="KW-1133">Transmembrane helix</keyword>
<dbReference type="InterPro" id="IPR051310">
    <property type="entry name" value="MCP_chemotaxis"/>
</dbReference>
<feature type="domain" description="Methyl-accepting transducer" evidence="5">
    <location>
        <begin position="209"/>
        <end position="445"/>
    </location>
</feature>
<gene>
    <name evidence="6" type="ORF">LY28_02275</name>
</gene>
<keyword evidence="4" id="KW-0812">Transmembrane</keyword>
<accession>A0A318Y577</accession>
<dbReference type="InterPro" id="IPR004089">
    <property type="entry name" value="MCPsignal_dom"/>
</dbReference>
<organism evidence="6 7">
    <name type="scientific">Ruminiclostridium sufflavum DSM 19573</name>
    <dbReference type="NCBI Taxonomy" id="1121337"/>
    <lineage>
        <taxon>Bacteria</taxon>
        <taxon>Bacillati</taxon>
        <taxon>Bacillota</taxon>
        <taxon>Clostridia</taxon>
        <taxon>Eubacteriales</taxon>
        <taxon>Oscillospiraceae</taxon>
        <taxon>Ruminiclostridium</taxon>
    </lineage>
</organism>
<dbReference type="GO" id="GO:0004888">
    <property type="term" value="F:transmembrane signaling receptor activity"/>
    <property type="evidence" value="ECO:0007669"/>
    <property type="project" value="TreeGrafter"/>
</dbReference>
<dbReference type="GO" id="GO:0006935">
    <property type="term" value="P:chemotaxis"/>
    <property type="evidence" value="ECO:0007669"/>
    <property type="project" value="UniProtKB-KW"/>
</dbReference>
<dbReference type="Gene3D" id="1.10.287.950">
    <property type="entry name" value="Methyl-accepting chemotaxis protein"/>
    <property type="match status" value="1"/>
</dbReference>
<dbReference type="RefSeq" id="WP_110462305.1">
    <property type="nucleotide sequence ID" value="NZ_QKMR01000013.1"/>
</dbReference>
<feature type="transmembrane region" description="Helical" evidence="4">
    <location>
        <begin position="115"/>
        <end position="134"/>
    </location>
</feature>
<dbReference type="PROSITE" id="PS50111">
    <property type="entry name" value="CHEMOTAXIS_TRANSDUC_2"/>
    <property type="match status" value="1"/>
</dbReference>
<evidence type="ECO:0000256" key="1">
    <source>
        <dbReference type="ARBA" id="ARBA00022500"/>
    </source>
</evidence>
<sequence>MINNNEEHLVNKAVLIINSILSLFLVCGYTLEYFKGTKTKEYIIAFVLAVIIPITVAIILYVKNSGNRKIKYITMGGYLIIYTIALVTASTRLAFVYIFPIIVMYLLYFDLKLTVYSYSYVFVLNIAVMAQEILFDAVDARSATDLTIQFAAIFLFGTAITLSTKLSNKLCFDKIDSIKKQQEKQEEILSKILEAAGVLDRNAREVQSFMEEFNISTGQVSSAIDEISKGAQNTSENMTQQSDATGKIRELIQKASELSAQMGDLSKNSTEDVKKGLGIVNQLNEKALIVNEQSLKVEDQMAQLENKTSEILGITTIISDISAQTNLLSLNASIEAARAGEAGKGFAVVADEIRQLADQSKQSSTKIYTIINELNETVNNCVDQIRCMKDANQEQNEFIVNTKDIYSHISNNTNKLSHNVEEINYKIETIVDSNESIIESINRIAAVSEETAAGSQQANAMANTNIHNLEKLMIKLNEIIKTAEAMKEYAK</sequence>
<feature type="transmembrane region" description="Helical" evidence="4">
    <location>
        <begin position="43"/>
        <end position="62"/>
    </location>
</feature>
<dbReference type="SMART" id="SM00283">
    <property type="entry name" value="MA"/>
    <property type="match status" value="1"/>
</dbReference>